<dbReference type="GO" id="GO:0005576">
    <property type="term" value="C:extracellular region"/>
    <property type="evidence" value="ECO:0007669"/>
    <property type="project" value="InterPro"/>
</dbReference>
<dbReference type="Gene3D" id="3.20.20.80">
    <property type="entry name" value="Glycosidases"/>
    <property type="match status" value="1"/>
</dbReference>
<dbReference type="InterPro" id="IPR036573">
    <property type="entry name" value="CBM_sf_5/12"/>
</dbReference>
<protein>
    <submittedName>
        <fullName evidence="6">Cellulase GH5</fullName>
    </submittedName>
</protein>
<keyword evidence="1 4" id="KW-0732">Signal</keyword>
<keyword evidence="3" id="KW-0326">Glycosidase</keyword>
<dbReference type="NCBIfam" id="TIGR04183">
    <property type="entry name" value="Por_Secre_tail"/>
    <property type="match status" value="1"/>
</dbReference>
<dbReference type="InterPro" id="IPR026444">
    <property type="entry name" value="Secre_tail"/>
</dbReference>
<keyword evidence="2" id="KW-0378">Hydrolase</keyword>
<evidence type="ECO:0000256" key="1">
    <source>
        <dbReference type="ARBA" id="ARBA00022729"/>
    </source>
</evidence>
<organism evidence="6">
    <name type="scientific">Flavobacterium sp. AUG42</name>
    <dbReference type="NCBI Taxonomy" id="1809309"/>
    <lineage>
        <taxon>Bacteria</taxon>
        <taxon>Pseudomonadati</taxon>
        <taxon>Bacteroidota</taxon>
        <taxon>Flavobacteriia</taxon>
        <taxon>Flavobacteriales</taxon>
        <taxon>Flavobacteriaceae</taxon>
        <taxon>Flavobacterium</taxon>
    </lineage>
</organism>
<dbReference type="InterPro" id="IPR003610">
    <property type="entry name" value="CBM5/12"/>
</dbReference>
<dbReference type="Gene3D" id="2.60.40.10">
    <property type="entry name" value="Immunoglobulins"/>
    <property type="match status" value="2"/>
</dbReference>
<evidence type="ECO:0000313" key="6">
    <source>
        <dbReference type="EMBL" id="QCD26741.1"/>
    </source>
</evidence>
<dbReference type="PANTHER" id="PTHR34142:SF1">
    <property type="entry name" value="GLYCOSIDE HYDROLASE FAMILY 5 DOMAIN-CONTAINING PROTEIN"/>
    <property type="match status" value="1"/>
</dbReference>
<dbReference type="EMBL" id="MH510343">
    <property type="protein sequence ID" value="QCD26741.1"/>
    <property type="molecule type" value="Genomic_DNA"/>
</dbReference>
<dbReference type="Gene3D" id="2.60.60.40">
    <property type="match status" value="1"/>
</dbReference>
<evidence type="ECO:0000256" key="2">
    <source>
        <dbReference type="ARBA" id="ARBA00022801"/>
    </source>
</evidence>
<dbReference type="SMART" id="SM00495">
    <property type="entry name" value="ChtBD3"/>
    <property type="match status" value="1"/>
</dbReference>
<feature type="chain" id="PRO_5026217469" evidence="4">
    <location>
        <begin position="30"/>
        <end position="807"/>
    </location>
</feature>
<accession>A0A4D6K9W0</accession>
<evidence type="ECO:0000259" key="5">
    <source>
        <dbReference type="SMART" id="SM00495"/>
    </source>
</evidence>
<dbReference type="Pfam" id="PF17957">
    <property type="entry name" value="Big_7"/>
    <property type="match status" value="2"/>
</dbReference>
<dbReference type="CDD" id="cd12215">
    <property type="entry name" value="ChiC_BD"/>
    <property type="match status" value="1"/>
</dbReference>
<feature type="signal peptide" evidence="4">
    <location>
        <begin position="1"/>
        <end position="29"/>
    </location>
</feature>
<dbReference type="PROSITE" id="PS00659">
    <property type="entry name" value="GLYCOSYL_HYDROL_F5"/>
    <property type="match status" value="1"/>
</dbReference>
<dbReference type="InterPro" id="IPR013783">
    <property type="entry name" value="Ig-like_fold"/>
</dbReference>
<dbReference type="Gene3D" id="2.10.10.20">
    <property type="entry name" value="Carbohydrate-binding module superfamily 5/12"/>
    <property type="match status" value="1"/>
</dbReference>
<dbReference type="Pfam" id="PF00150">
    <property type="entry name" value="Cellulase"/>
    <property type="match status" value="1"/>
</dbReference>
<dbReference type="InterPro" id="IPR018087">
    <property type="entry name" value="Glyco_hydro_5_CS"/>
</dbReference>
<name>A0A4D6K9W0_9FLAO</name>
<dbReference type="InterPro" id="IPR017853">
    <property type="entry name" value="GH"/>
</dbReference>
<evidence type="ECO:0000256" key="3">
    <source>
        <dbReference type="ARBA" id="ARBA00023295"/>
    </source>
</evidence>
<dbReference type="AlphaFoldDB" id="A0A4D6K9W0"/>
<dbReference type="PANTHER" id="PTHR34142">
    <property type="entry name" value="ENDO-BETA-1,4-GLUCANASE A"/>
    <property type="match status" value="1"/>
</dbReference>
<dbReference type="GO" id="GO:0004553">
    <property type="term" value="F:hydrolase activity, hydrolyzing O-glycosyl compounds"/>
    <property type="evidence" value="ECO:0007669"/>
    <property type="project" value="InterPro"/>
</dbReference>
<proteinExistence type="predicted"/>
<feature type="domain" description="Chitin-binding type-3" evidence="5">
    <location>
        <begin position="659"/>
        <end position="706"/>
    </location>
</feature>
<dbReference type="SUPFAM" id="SSF51055">
    <property type="entry name" value="Carbohydrate binding domain"/>
    <property type="match status" value="1"/>
</dbReference>
<evidence type="ECO:0000256" key="4">
    <source>
        <dbReference type="SAM" id="SignalP"/>
    </source>
</evidence>
<dbReference type="Pfam" id="PF18962">
    <property type="entry name" value="Por_Secre_tail"/>
    <property type="match status" value="1"/>
</dbReference>
<reference evidence="6" key="1">
    <citation type="journal article" date="2019" name="Microbiol. Res.">
        <title>Characterization of the cellulase-secretome produced by the Antarctic bacterium Flavobacterium sp. AUG42.</title>
        <authorList>
            <person name="Herrera L.M."/>
            <person name="Franco Fraguas L."/>
            <person name="Castro-Sowinski S."/>
        </authorList>
    </citation>
    <scope>NUCLEOTIDE SEQUENCE</scope>
    <source>
        <strain evidence="6">AUG42</strain>
    </source>
</reference>
<dbReference type="GO" id="GO:0030246">
    <property type="term" value="F:carbohydrate binding"/>
    <property type="evidence" value="ECO:0007669"/>
    <property type="project" value="InterPro"/>
</dbReference>
<dbReference type="InterPro" id="IPR001547">
    <property type="entry name" value="Glyco_hydro_5"/>
</dbReference>
<dbReference type="GO" id="GO:0000272">
    <property type="term" value="P:polysaccharide catabolic process"/>
    <property type="evidence" value="ECO:0007669"/>
    <property type="project" value="InterPro"/>
</dbReference>
<sequence>MKKKYHLKKVINVCLFAGALILSSSVLKAQNYCSSTPVAVHGNLSVKGTKIVDKNNKPVSFAGNSYFWSNTGWGAEKYYNADVVKFLNDNWGTTIIRAAMGVEDSGGYISNPTENKNRVKTVVNAAIAEGMYVIIDWHSHHAEDNQAAAIAFFKEMAQTYGNNPNVIYEIYNEPLQVSWSNTIKPYAEAVISEIRKIDPDNLIIVGTPTWSQDVDVAANDPITSSTNIAYTLHFYAATHKESLRQKAQTALNKGIALMVTEWGTVEASGNGNVDVASTDAWMSFLATNDISHANWSITDKSEGASLVNPGASATGGWSASNLTASGAKVKSIIQNWKQYCTAGTTPTNAVPTVVLTSPLNNTSLVSGTAVQLKATASDSDGTVSQVEFFVNGTSIGKDTSSPYAINWTPTTGSYTLTAKATDNAGSSTTSTAIVVTANATGAANNIIIRAKGIVGDETMDIVVGGVVLGTFKLTTNYADYAVYGSGTVRAAFTNDQGTRDVQVDYAKIDGITYQAENQTINTGVWQNSTCGGSKSEWLNCSGYIEFATTVVTPINQAPTVSITSPINNSSVVTGSAIQINALASDSDGTISQVEFFVNGVSIGKDTSSPYTISWSPTAGAYSLTAKATDNAAVSKTSSVIAMTITAVSGGGATGNCTSLPTWTASAVFATAGMQVVYNGKIYKNNWYSSNQNPETNSGQWQAWSLVGSCSSTQKVATNAKIAINTEEDSGVKLFPNPSSDRVQLNTGDTDDFSKVSVFDAQGRLMFEKEIKSKEAVELSISNYLDGIYLVKLSGKRNATKILVKETK</sequence>
<dbReference type="SUPFAM" id="SSF51445">
    <property type="entry name" value="(Trans)glycosidases"/>
    <property type="match status" value="1"/>
</dbReference>